<evidence type="ECO:0000256" key="4">
    <source>
        <dbReference type="ARBA" id="ARBA00023136"/>
    </source>
</evidence>
<keyword evidence="4 5" id="KW-0472">Membrane</keyword>
<dbReference type="GO" id="GO:0005886">
    <property type="term" value="C:plasma membrane"/>
    <property type="evidence" value="ECO:0007669"/>
    <property type="project" value="UniProtKB-ARBA"/>
</dbReference>
<proteinExistence type="predicted"/>
<dbReference type="Pfam" id="PF02361">
    <property type="entry name" value="CbiQ"/>
    <property type="match status" value="1"/>
</dbReference>
<comment type="caution">
    <text evidence="6">The sequence shown here is derived from an EMBL/GenBank/DDBJ whole genome shotgun (WGS) entry which is preliminary data.</text>
</comment>
<evidence type="ECO:0000313" key="6">
    <source>
        <dbReference type="EMBL" id="MBV3382502.1"/>
    </source>
</evidence>
<evidence type="ECO:0000313" key="7">
    <source>
        <dbReference type="EMBL" id="MBV3392562.1"/>
    </source>
</evidence>
<sequence length="266" mass="29757">MDSMIIGRYLPLNSFIHKRDPRLKIGLLLLFLIAVFFDAGFIGYGILSAYVILCLLLSKISFKDVMKAMKPMIFMMAFLALFNLLFLQTGSVVCTLGPVKIYSGALKQTAYILIRLILIISMTTLLTACTKPLDLTLGLEKLFGPLKKVGFPTHEIAMMISIALRFIPTLLEETQRIMKAQASRGVDFQEGTFKEKVSAIVSLIIPLFISAFMRADDLANAMESRNYNPEATRTRYHQVKWDLGDTLSLIFSLIVVTGVVVLSFIL</sequence>
<dbReference type="AlphaFoldDB" id="A0AAW4MS70"/>
<evidence type="ECO:0000256" key="3">
    <source>
        <dbReference type="ARBA" id="ARBA00022989"/>
    </source>
</evidence>
<dbReference type="EMBL" id="JAHOEL010000020">
    <property type="protein sequence ID" value="MBV3392562.1"/>
    <property type="molecule type" value="Genomic_DNA"/>
</dbReference>
<evidence type="ECO:0000256" key="2">
    <source>
        <dbReference type="ARBA" id="ARBA00022692"/>
    </source>
</evidence>
<dbReference type="GeneID" id="301323184"/>
<protein>
    <submittedName>
        <fullName evidence="6">Energy-coupling factor transporter transmembrane protein EcfT</fullName>
    </submittedName>
</protein>
<evidence type="ECO:0000256" key="5">
    <source>
        <dbReference type="SAM" id="Phobius"/>
    </source>
</evidence>
<dbReference type="EMBL" id="JAHOEF010000019">
    <property type="protein sequence ID" value="MBV3382502.1"/>
    <property type="molecule type" value="Genomic_DNA"/>
</dbReference>
<evidence type="ECO:0000256" key="1">
    <source>
        <dbReference type="ARBA" id="ARBA00004141"/>
    </source>
</evidence>
<dbReference type="InterPro" id="IPR003339">
    <property type="entry name" value="ABC/ECF_trnsptr_transmembrane"/>
</dbReference>
<organism evidence="6 8">
    <name type="scientific">Catenibacterium mitsuokai</name>
    <dbReference type="NCBI Taxonomy" id="100886"/>
    <lineage>
        <taxon>Bacteria</taxon>
        <taxon>Bacillati</taxon>
        <taxon>Bacillota</taxon>
        <taxon>Erysipelotrichia</taxon>
        <taxon>Erysipelotrichales</taxon>
        <taxon>Coprobacillaceae</taxon>
        <taxon>Catenibacterium</taxon>
    </lineage>
</organism>
<feature type="transmembrane region" description="Helical" evidence="5">
    <location>
        <begin position="197"/>
        <end position="215"/>
    </location>
</feature>
<feature type="transmembrane region" description="Helical" evidence="5">
    <location>
        <begin position="153"/>
        <end position="171"/>
    </location>
</feature>
<feature type="transmembrane region" description="Helical" evidence="5">
    <location>
        <begin position="246"/>
        <end position="265"/>
    </location>
</feature>
<dbReference type="CDD" id="cd16914">
    <property type="entry name" value="EcfT"/>
    <property type="match status" value="1"/>
</dbReference>
<comment type="subcellular location">
    <subcellularLocation>
        <location evidence="1">Membrane</location>
        <topology evidence="1">Multi-pass membrane protein</topology>
    </subcellularLocation>
</comment>
<name>A0AAW4MS70_9FIRM</name>
<keyword evidence="9" id="KW-1185">Reference proteome</keyword>
<feature type="transmembrane region" description="Helical" evidence="5">
    <location>
        <begin position="111"/>
        <end position="133"/>
    </location>
</feature>
<gene>
    <name evidence="6" type="ORF">KSV97_04475</name>
    <name evidence="7" type="ORF">KSW06_04665</name>
</gene>
<feature type="transmembrane region" description="Helical" evidence="5">
    <location>
        <begin position="27"/>
        <end position="53"/>
    </location>
</feature>
<dbReference type="RefSeq" id="WP_022425033.1">
    <property type="nucleotide sequence ID" value="NZ_CAXVKV010000013.1"/>
</dbReference>
<dbReference type="Proteomes" id="UP001196408">
    <property type="component" value="Unassembled WGS sequence"/>
</dbReference>
<dbReference type="PANTHER" id="PTHR33514">
    <property type="entry name" value="PROTEIN ABCI12, CHLOROPLASTIC"/>
    <property type="match status" value="1"/>
</dbReference>
<evidence type="ECO:0000313" key="8">
    <source>
        <dbReference type="Proteomes" id="UP001196408"/>
    </source>
</evidence>
<keyword evidence="3 5" id="KW-1133">Transmembrane helix</keyword>
<dbReference type="Proteomes" id="UP001197492">
    <property type="component" value="Unassembled WGS sequence"/>
</dbReference>
<accession>A0AAW4MS70</accession>
<feature type="transmembrane region" description="Helical" evidence="5">
    <location>
        <begin position="73"/>
        <end position="99"/>
    </location>
</feature>
<dbReference type="PANTHER" id="PTHR33514:SF13">
    <property type="entry name" value="PROTEIN ABCI12, CHLOROPLASTIC"/>
    <property type="match status" value="1"/>
</dbReference>
<reference evidence="6 9" key="1">
    <citation type="submission" date="2021-06" db="EMBL/GenBank/DDBJ databases">
        <title>Collection of gut derived symbiotic bacterial strains cultured from healthy donors.</title>
        <authorList>
            <person name="Lin H."/>
            <person name="Littmann E."/>
            <person name="Pamer E.G."/>
        </authorList>
    </citation>
    <scope>NUCLEOTIDE SEQUENCE</scope>
    <source>
        <strain evidence="7 9">MSK.21.70</strain>
        <strain evidence="6">MSK.21.82</strain>
    </source>
</reference>
<evidence type="ECO:0000313" key="9">
    <source>
        <dbReference type="Proteomes" id="UP001197492"/>
    </source>
</evidence>
<keyword evidence="2 5" id="KW-0812">Transmembrane</keyword>